<feature type="domain" description="Stress-response A/B barrel" evidence="2">
    <location>
        <begin position="3"/>
        <end position="110"/>
    </location>
</feature>
<dbReference type="InterPro" id="IPR044662">
    <property type="entry name" value="HS1/DABB1-like"/>
</dbReference>
<dbReference type="Pfam" id="PF07876">
    <property type="entry name" value="Dabb"/>
    <property type="match status" value="1"/>
</dbReference>
<name>A0ABR3GBS8_9PEZI</name>
<sequence>MAVYHIVSLKFAPGTPAENIVESLNGVAGLQKSCIHPTTNLPYIKSFVAGRNTVPKAEYTHTFIMEFDSVEDREYYMNLDPAHAAFTKVITTGEFPLGGAQIMSFSAGDY</sequence>
<comment type="caution">
    <text evidence="3">The sequence shown here is derived from an EMBL/GenBank/DDBJ whole genome shotgun (WGS) entry which is preliminary data.</text>
</comment>
<evidence type="ECO:0000256" key="1">
    <source>
        <dbReference type="ARBA" id="ARBA00011738"/>
    </source>
</evidence>
<dbReference type="EMBL" id="JBBBZM010000127">
    <property type="protein sequence ID" value="KAL0633414.1"/>
    <property type="molecule type" value="Genomic_DNA"/>
</dbReference>
<dbReference type="Gene3D" id="3.30.70.100">
    <property type="match status" value="1"/>
</dbReference>
<gene>
    <name evidence="3" type="ORF">Q9L58_007727</name>
</gene>
<evidence type="ECO:0000313" key="3">
    <source>
        <dbReference type="EMBL" id="KAL0633414.1"/>
    </source>
</evidence>
<dbReference type="InterPro" id="IPR013097">
    <property type="entry name" value="Dabb"/>
</dbReference>
<dbReference type="InterPro" id="IPR011008">
    <property type="entry name" value="Dimeric_a/b-barrel"/>
</dbReference>
<comment type="subunit">
    <text evidence="1">Homodimer.</text>
</comment>
<evidence type="ECO:0000313" key="4">
    <source>
        <dbReference type="Proteomes" id="UP001447188"/>
    </source>
</evidence>
<dbReference type="PANTHER" id="PTHR33178:SF10">
    <property type="entry name" value="STRESS-RESPONSE A_B BARREL DOMAIN-CONTAINING PROTEIN"/>
    <property type="match status" value="1"/>
</dbReference>
<dbReference type="SUPFAM" id="SSF54909">
    <property type="entry name" value="Dimeric alpha+beta barrel"/>
    <property type="match status" value="1"/>
</dbReference>
<dbReference type="PROSITE" id="PS51502">
    <property type="entry name" value="S_R_A_B_BARREL"/>
    <property type="match status" value="1"/>
</dbReference>
<evidence type="ECO:0000259" key="2">
    <source>
        <dbReference type="PROSITE" id="PS51502"/>
    </source>
</evidence>
<organism evidence="3 4">
    <name type="scientific">Discina gigas</name>
    <dbReference type="NCBI Taxonomy" id="1032678"/>
    <lineage>
        <taxon>Eukaryota</taxon>
        <taxon>Fungi</taxon>
        <taxon>Dikarya</taxon>
        <taxon>Ascomycota</taxon>
        <taxon>Pezizomycotina</taxon>
        <taxon>Pezizomycetes</taxon>
        <taxon>Pezizales</taxon>
        <taxon>Discinaceae</taxon>
        <taxon>Discina</taxon>
    </lineage>
</organism>
<dbReference type="PANTHER" id="PTHR33178">
    <property type="match status" value="1"/>
</dbReference>
<accession>A0ABR3GBS8</accession>
<dbReference type="Proteomes" id="UP001447188">
    <property type="component" value="Unassembled WGS sequence"/>
</dbReference>
<protein>
    <recommendedName>
        <fullName evidence="2">Stress-response A/B barrel domain-containing protein</fullName>
    </recommendedName>
</protein>
<reference evidence="3 4" key="1">
    <citation type="submission" date="2024-02" db="EMBL/GenBank/DDBJ databases">
        <title>Discinaceae phylogenomics.</title>
        <authorList>
            <person name="Dirks A.C."/>
            <person name="James T.Y."/>
        </authorList>
    </citation>
    <scope>NUCLEOTIDE SEQUENCE [LARGE SCALE GENOMIC DNA]</scope>
    <source>
        <strain evidence="3 4">ACD0624</strain>
    </source>
</reference>
<dbReference type="SMART" id="SM00886">
    <property type="entry name" value="Dabb"/>
    <property type="match status" value="1"/>
</dbReference>
<keyword evidence="4" id="KW-1185">Reference proteome</keyword>
<proteinExistence type="predicted"/>